<dbReference type="Proteomes" id="UP001454036">
    <property type="component" value="Unassembled WGS sequence"/>
</dbReference>
<evidence type="ECO:0000313" key="3">
    <source>
        <dbReference type="Proteomes" id="UP001454036"/>
    </source>
</evidence>
<feature type="region of interest" description="Disordered" evidence="1">
    <location>
        <begin position="30"/>
        <end position="54"/>
    </location>
</feature>
<proteinExistence type="predicted"/>
<feature type="region of interest" description="Disordered" evidence="1">
    <location>
        <begin position="69"/>
        <end position="108"/>
    </location>
</feature>
<name>A0AAV3PLM3_LITER</name>
<reference evidence="2 3" key="1">
    <citation type="submission" date="2024-01" db="EMBL/GenBank/DDBJ databases">
        <title>The complete chloroplast genome sequence of Lithospermum erythrorhizon: insights into the phylogenetic relationship among Boraginaceae species and the maternal lineages of purple gromwells.</title>
        <authorList>
            <person name="Okada T."/>
            <person name="Watanabe K."/>
        </authorList>
    </citation>
    <scope>NUCLEOTIDE SEQUENCE [LARGE SCALE GENOMIC DNA]</scope>
</reference>
<evidence type="ECO:0000313" key="2">
    <source>
        <dbReference type="EMBL" id="GAA0152008.1"/>
    </source>
</evidence>
<dbReference type="AlphaFoldDB" id="A0AAV3PLM3"/>
<dbReference type="EMBL" id="BAABME010001894">
    <property type="protein sequence ID" value="GAA0152008.1"/>
    <property type="molecule type" value="Genomic_DNA"/>
</dbReference>
<organism evidence="2 3">
    <name type="scientific">Lithospermum erythrorhizon</name>
    <name type="common">Purple gromwell</name>
    <name type="synonym">Lithospermum officinale var. erythrorhizon</name>
    <dbReference type="NCBI Taxonomy" id="34254"/>
    <lineage>
        <taxon>Eukaryota</taxon>
        <taxon>Viridiplantae</taxon>
        <taxon>Streptophyta</taxon>
        <taxon>Embryophyta</taxon>
        <taxon>Tracheophyta</taxon>
        <taxon>Spermatophyta</taxon>
        <taxon>Magnoliopsida</taxon>
        <taxon>eudicotyledons</taxon>
        <taxon>Gunneridae</taxon>
        <taxon>Pentapetalae</taxon>
        <taxon>asterids</taxon>
        <taxon>lamiids</taxon>
        <taxon>Boraginales</taxon>
        <taxon>Boraginaceae</taxon>
        <taxon>Boraginoideae</taxon>
        <taxon>Lithospermeae</taxon>
        <taxon>Lithospermum</taxon>
    </lineage>
</organism>
<evidence type="ECO:0000256" key="1">
    <source>
        <dbReference type="SAM" id="MobiDB-lite"/>
    </source>
</evidence>
<accession>A0AAV3PLM3</accession>
<protein>
    <submittedName>
        <fullName evidence="2">Uncharacterized protein</fullName>
    </submittedName>
</protein>
<comment type="caution">
    <text evidence="2">The sequence shown here is derived from an EMBL/GenBank/DDBJ whole genome shotgun (WGS) entry which is preliminary data.</text>
</comment>
<gene>
    <name evidence="2" type="ORF">LIER_10599</name>
</gene>
<sequence>MPEMISLHRLLGLDWGVKVGLIQTLNSNATDSFPTTNPLNSDTCPKSKLLPRPNKDVHSLANLSKRMAEEALDDECKNKKPSQKVQEEEVEPFQSKRKKLKTELNKNK</sequence>
<keyword evidence="3" id="KW-1185">Reference proteome</keyword>
<feature type="compositionally biased region" description="Basic and acidic residues" evidence="1">
    <location>
        <begin position="69"/>
        <end position="78"/>
    </location>
</feature>
<feature type="compositionally biased region" description="Polar residues" evidence="1">
    <location>
        <begin position="30"/>
        <end position="44"/>
    </location>
</feature>